<dbReference type="Proteomes" id="UP000318864">
    <property type="component" value="Unassembled WGS sequence"/>
</dbReference>
<feature type="domain" description="FAD dependent oxidoreductase" evidence="1">
    <location>
        <begin position="6"/>
        <end position="376"/>
    </location>
</feature>
<evidence type="ECO:0000313" key="3">
    <source>
        <dbReference type="Proteomes" id="UP000318864"/>
    </source>
</evidence>
<dbReference type="InterPro" id="IPR036188">
    <property type="entry name" value="FAD/NAD-bd_sf"/>
</dbReference>
<protein>
    <submittedName>
        <fullName evidence="2">FAD-binding oxidoreductase</fullName>
    </submittedName>
</protein>
<dbReference type="RefSeq" id="WP_141465633.1">
    <property type="nucleotide sequence ID" value="NZ_RBZW01000055.1"/>
</dbReference>
<name>A0A4S3TIL6_9EURY</name>
<dbReference type="PANTHER" id="PTHR13847">
    <property type="entry name" value="SARCOSINE DEHYDROGENASE-RELATED"/>
    <property type="match status" value="1"/>
</dbReference>
<dbReference type="InterPro" id="IPR006076">
    <property type="entry name" value="FAD-dep_OxRdtase"/>
</dbReference>
<accession>A0A4S3TIL6</accession>
<proteinExistence type="predicted"/>
<dbReference type="Gene3D" id="3.30.9.10">
    <property type="entry name" value="D-Amino Acid Oxidase, subunit A, domain 2"/>
    <property type="match status" value="1"/>
</dbReference>
<reference evidence="2 3" key="1">
    <citation type="submission" date="2018-10" db="EMBL/GenBank/DDBJ databases">
        <title>Natronolimnobius sp. XQ-INN 246 isolated from Inner Mongolia Autonomous Region of China.</title>
        <authorList>
            <person name="Xue Q."/>
        </authorList>
    </citation>
    <scope>NUCLEOTIDE SEQUENCE [LARGE SCALE GENOMIC DNA]</scope>
    <source>
        <strain evidence="2 3">XQ-INN 246</strain>
    </source>
</reference>
<dbReference type="SUPFAM" id="SSF51905">
    <property type="entry name" value="FAD/NAD(P)-binding domain"/>
    <property type="match status" value="1"/>
</dbReference>
<evidence type="ECO:0000259" key="1">
    <source>
        <dbReference type="Pfam" id="PF01266"/>
    </source>
</evidence>
<dbReference type="Gene3D" id="3.50.50.60">
    <property type="entry name" value="FAD/NAD(P)-binding domain"/>
    <property type="match status" value="1"/>
</dbReference>
<dbReference type="GO" id="GO:0005737">
    <property type="term" value="C:cytoplasm"/>
    <property type="evidence" value="ECO:0007669"/>
    <property type="project" value="TreeGrafter"/>
</dbReference>
<evidence type="ECO:0000313" key="2">
    <source>
        <dbReference type="EMBL" id="THE63792.1"/>
    </source>
</evidence>
<dbReference type="EMBL" id="RBZW01000055">
    <property type="protein sequence ID" value="THE63792.1"/>
    <property type="molecule type" value="Genomic_DNA"/>
</dbReference>
<organism evidence="2 3">
    <name type="scientific">Salinadaptatus halalkaliphilus</name>
    <dbReference type="NCBI Taxonomy" id="2419781"/>
    <lineage>
        <taxon>Archaea</taxon>
        <taxon>Methanobacteriati</taxon>
        <taxon>Methanobacteriota</taxon>
        <taxon>Stenosarchaea group</taxon>
        <taxon>Halobacteria</taxon>
        <taxon>Halobacteriales</taxon>
        <taxon>Natrialbaceae</taxon>
        <taxon>Salinadaptatus</taxon>
    </lineage>
</organism>
<sequence length="405" mass="43762">MTRTSYAIVGGGIVGASVAYHLSERGADDVTVYERAGLASATTAKSTAMIGVAGPEPVRRLKAYGFRLYNDFFADPAADPSYVHTGRLRVATTEDSAAAFERLVADDPDRDGDGERAGLQPSRFEHTLREYVPGESLHDRFLLPPLETALVEGALYQPEYGYVTSETSTLGPQALAFEFVERARDGGVTFRTGTTVTAVRTEGSRATGIETAEDGFVAADEVICAAGPWTEPLLEGAGLELPVDRVPSPVFALTLEQPLSYTLPAIKHHESSVGIHPKRDETILLTYTPDDAAARDAFERSDPTPSETHRQRALEAATRLVPILEEATITDEWLGFGTRTPDGRPLAGWTSIDGLSLAVTPAGIQLGPAVGSIVARQVLEDDPTRHYDTVSIARFDGYSDWRRER</sequence>
<keyword evidence="3" id="KW-1185">Reference proteome</keyword>
<dbReference type="Pfam" id="PF01266">
    <property type="entry name" value="DAO"/>
    <property type="match status" value="1"/>
</dbReference>
<dbReference type="OrthoDB" id="168391at2157"/>
<dbReference type="AlphaFoldDB" id="A0A4S3TIL6"/>
<comment type="caution">
    <text evidence="2">The sequence shown here is derived from an EMBL/GenBank/DDBJ whole genome shotgun (WGS) entry which is preliminary data.</text>
</comment>
<gene>
    <name evidence="2" type="ORF">D8Y22_15735</name>
</gene>